<organism evidence="7 8">
    <name type="scientific">Undibacterium arcticum</name>
    <dbReference type="NCBI Taxonomy" id="1762892"/>
    <lineage>
        <taxon>Bacteria</taxon>
        <taxon>Pseudomonadati</taxon>
        <taxon>Pseudomonadota</taxon>
        <taxon>Betaproteobacteria</taxon>
        <taxon>Burkholderiales</taxon>
        <taxon>Oxalobacteraceae</taxon>
        <taxon>Undibacterium</taxon>
    </lineage>
</organism>
<comment type="catalytic activity">
    <reaction evidence="4 5">
        <text>uridine(38/39/40) in tRNA = pseudouridine(38/39/40) in tRNA</text>
        <dbReference type="Rhea" id="RHEA:22376"/>
        <dbReference type="Rhea" id="RHEA-COMP:10085"/>
        <dbReference type="Rhea" id="RHEA-COMP:10087"/>
        <dbReference type="ChEBI" id="CHEBI:65314"/>
        <dbReference type="ChEBI" id="CHEBI:65315"/>
        <dbReference type="EC" id="5.4.99.12"/>
    </reaction>
</comment>
<dbReference type="NCBIfam" id="TIGR00071">
    <property type="entry name" value="hisT_truA"/>
    <property type="match status" value="1"/>
</dbReference>
<evidence type="ECO:0000256" key="5">
    <source>
        <dbReference type="RuleBase" id="RU003792"/>
    </source>
</evidence>
<accession>A0ABV7F3U0</accession>
<comment type="caution">
    <text evidence="7">The sequence shown here is derived from an EMBL/GenBank/DDBJ whole genome shotgun (WGS) entry which is preliminary data.</text>
</comment>
<dbReference type="PANTHER" id="PTHR11142:SF0">
    <property type="entry name" value="TRNA PSEUDOURIDINE SYNTHASE-LIKE 1"/>
    <property type="match status" value="1"/>
</dbReference>
<keyword evidence="3 4" id="KW-0413">Isomerase</keyword>
<dbReference type="HAMAP" id="MF_00171">
    <property type="entry name" value="TruA"/>
    <property type="match status" value="1"/>
</dbReference>
<dbReference type="EMBL" id="JBHRTP010000054">
    <property type="protein sequence ID" value="MFC3109552.1"/>
    <property type="molecule type" value="Genomic_DNA"/>
</dbReference>
<dbReference type="SUPFAM" id="SSF55120">
    <property type="entry name" value="Pseudouridine synthase"/>
    <property type="match status" value="1"/>
</dbReference>
<dbReference type="Gene3D" id="3.30.70.660">
    <property type="entry name" value="Pseudouridine synthase I, catalytic domain, C-terminal subdomain"/>
    <property type="match status" value="1"/>
</dbReference>
<dbReference type="PIRSF" id="PIRSF001430">
    <property type="entry name" value="tRNA_psdUrid_synth"/>
    <property type="match status" value="1"/>
</dbReference>
<dbReference type="EC" id="5.4.99.12" evidence="4"/>
<evidence type="ECO:0000313" key="8">
    <source>
        <dbReference type="Proteomes" id="UP001595530"/>
    </source>
</evidence>
<evidence type="ECO:0000259" key="6">
    <source>
        <dbReference type="Pfam" id="PF01416"/>
    </source>
</evidence>
<comment type="function">
    <text evidence="4">Formation of pseudouridine at positions 38, 39 and 40 in the anticodon stem and loop of transfer RNAs.</text>
</comment>
<evidence type="ECO:0000256" key="2">
    <source>
        <dbReference type="ARBA" id="ARBA00022694"/>
    </source>
</evidence>
<evidence type="ECO:0000256" key="4">
    <source>
        <dbReference type="HAMAP-Rule" id="MF_00171"/>
    </source>
</evidence>
<dbReference type="GO" id="GO:0160147">
    <property type="term" value="F:tRNA pseudouridine(38-40) synthase activity"/>
    <property type="evidence" value="ECO:0007669"/>
    <property type="project" value="UniProtKB-EC"/>
</dbReference>
<feature type="binding site" evidence="4">
    <location>
        <position position="124"/>
    </location>
    <ligand>
        <name>substrate</name>
    </ligand>
</feature>
<feature type="active site" description="Nucleophile" evidence="4">
    <location>
        <position position="56"/>
    </location>
</feature>
<dbReference type="RefSeq" id="WP_390325373.1">
    <property type="nucleotide sequence ID" value="NZ_JBHRTP010000054.1"/>
</dbReference>
<gene>
    <name evidence="4 7" type="primary">truA</name>
    <name evidence="7" type="ORF">ACFOFO_16540</name>
</gene>
<dbReference type="InterPro" id="IPR020103">
    <property type="entry name" value="PsdUridine_synth_cat_dom_sf"/>
</dbReference>
<proteinExistence type="inferred from homology"/>
<dbReference type="InterPro" id="IPR001406">
    <property type="entry name" value="PsdUridine_synth_TruA"/>
</dbReference>
<dbReference type="CDD" id="cd02570">
    <property type="entry name" value="PseudoU_synth_EcTruA"/>
    <property type="match status" value="1"/>
</dbReference>
<evidence type="ECO:0000256" key="3">
    <source>
        <dbReference type="ARBA" id="ARBA00023235"/>
    </source>
</evidence>
<comment type="subunit">
    <text evidence="4">Homodimer.</text>
</comment>
<dbReference type="InterPro" id="IPR020094">
    <property type="entry name" value="TruA/RsuA/RluB/E/F_N"/>
</dbReference>
<dbReference type="Pfam" id="PF01416">
    <property type="entry name" value="PseudoU_synth_1"/>
    <property type="match status" value="2"/>
</dbReference>
<dbReference type="PANTHER" id="PTHR11142">
    <property type="entry name" value="PSEUDOURIDYLATE SYNTHASE"/>
    <property type="match status" value="1"/>
</dbReference>
<name>A0ABV7F3U0_9BURK</name>
<evidence type="ECO:0000313" key="7">
    <source>
        <dbReference type="EMBL" id="MFC3109552.1"/>
    </source>
</evidence>
<protein>
    <recommendedName>
        <fullName evidence="4">tRNA pseudouridine synthase A</fullName>
        <ecNumber evidence="4">5.4.99.12</ecNumber>
    </recommendedName>
    <alternativeName>
        <fullName evidence="4">tRNA pseudouridine(38-40) synthase</fullName>
    </alternativeName>
    <alternativeName>
        <fullName evidence="4">tRNA pseudouridylate synthase I</fullName>
    </alternativeName>
    <alternativeName>
        <fullName evidence="4">tRNA-uridine isomerase I</fullName>
    </alternativeName>
</protein>
<keyword evidence="2 4" id="KW-0819">tRNA processing</keyword>
<feature type="domain" description="Pseudouridine synthase I TruA alpha/beta" evidence="6">
    <location>
        <begin position="13"/>
        <end position="100"/>
    </location>
</feature>
<keyword evidence="8" id="KW-1185">Reference proteome</keyword>
<comment type="similarity">
    <text evidence="1 4 5">Belongs to the tRNA pseudouridine synthase TruA family.</text>
</comment>
<comment type="caution">
    <text evidence="4">Lacks conserved residue(s) required for the propagation of feature annotation.</text>
</comment>
<reference evidence="8" key="1">
    <citation type="journal article" date="2019" name="Int. J. Syst. Evol. Microbiol.">
        <title>The Global Catalogue of Microorganisms (GCM) 10K type strain sequencing project: providing services to taxonomists for standard genome sequencing and annotation.</title>
        <authorList>
            <consortium name="The Broad Institute Genomics Platform"/>
            <consortium name="The Broad Institute Genome Sequencing Center for Infectious Disease"/>
            <person name="Wu L."/>
            <person name="Ma J."/>
        </authorList>
    </citation>
    <scope>NUCLEOTIDE SEQUENCE [LARGE SCALE GENOMIC DNA]</scope>
    <source>
        <strain evidence="8">KCTC 42986</strain>
    </source>
</reference>
<dbReference type="Proteomes" id="UP001595530">
    <property type="component" value="Unassembled WGS sequence"/>
</dbReference>
<feature type="domain" description="Pseudouridine synthase I TruA alpha/beta" evidence="6">
    <location>
        <begin position="157"/>
        <end position="259"/>
    </location>
</feature>
<dbReference type="InterPro" id="IPR020097">
    <property type="entry name" value="PsdUridine_synth_TruA_a/b_dom"/>
</dbReference>
<dbReference type="InterPro" id="IPR020095">
    <property type="entry name" value="PsdUridine_synth_TruA_C"/>
</dbReference>
<evidence type="ECO:0000256" key="1">
    <source>
        <dbReference type="ARBA" id="ARBA00009375"/>
    </source>
</evidence>
<sequence length="275" mass="31096">MDKHLKRIALGIQYDGAPWHGWQTQPGGQTVQDRLQTALRQFACTDIATTCAGRTDTGVHALEQVVHFDTKLQRDTFSWVRGVNAFLPPSIAVRWACDVPRDPHDPENPLTQFHARFSATARTYHYLLYNHPIRSPLLAGKAGWAFRPLQLEPMREAARHLVGNHDFTAFRAAECQAKSPVKTMHAIRIEQRGDLFVFTLHANAFLHHMVRNIVGSLIYVGNGNQPPQWLAEILHSGNRKLAAPTFMPDGLYLANIDYDAKWGLPQQTPNLMPWL</sequence>
<dbReference type="Gene3D" id="3.30.70.580">
    <property type="entry name" value="Pseudouridine synthase I, catalytic domain, N-terminal subdomain"/>
    <property type="match status" value="1"/>
</dbReference>